<accession>A0A922S7N0</accession>
<reference evidence="1" key="3">
    <citation type="submission" date="2021-06" db="EMBL/GenBank/DDBJ databases">
        <title>Chromosome-level genome assembly for S. haematobium.</title>
        <authorList>
            <person name="Stroehlein A.J."/>
        </authorList>
    </citation>
    <scope>NUCLEOTIDE SEQUENCE</scope>
</reference>
<dbReference type="GeneID" id="75576926"/>
<comment type="caution">
    <text evidence="1">The sequence shown here is derived from an EMBL/GenBank/DDBJ whole genome shotgun (WGS) entry which is preliminary data.</text>
</comment>
<sequence length="102" mass="11875">MKDCVDAHLRDQQAGFRRDRSFTDQIEKMEIALDMQTMREISDTTPRKTSRYSFNAFSDLIPFYSIDKPNSIKYLDNIDKNEVGKSRGIQKRHLLQANSCIA</sequence>
<keyword evidence="2" id="KW-1185">Reference proteome</keyword>
<dbReference type="CTD" id="75576926"/>
<dbReference type="RefSeq" id="XP_051075476.1">
    <property type="nucleotide sequence ID" value="XM_051209990.1"/>
</dbReference>
<evidence type="ECO:0000313" key="2">
    <source>
        <dbReference type="Proteomes" id="UP000471633"/>
    </source>
</evidence>
<dbReference type="Proteomes" id="UP000471633">
    <property type="component" value="Unassembled WGS sequence"/>
</dbReference>
<reference evidence="1" key="4">
    <citation type="journal article" date="2022" name="PLoS Pathog.">
        <title>Chromosome-level genome of Schistosoma haematobium underpins genome-wide explorations of molecular variation.</title>
        <authorList>
            <person name="Stroehlein A.J."/>
            <person name="Korhonen P.K."/>
            <person name="Lee V.V."/>
            <person name="Ralph S.A."/>
            <person name="Mentink-Kane M."/>
            <person name="You H."/>
            <person name="McManus D.P."/>
            <person name="Tchuente L.T."/>
            <person name="Stothard J.R."/>
            <person name="Kaur P."/>
            <person name="Dudchenko O."/>
            <person name="Aiden E.L."/>
            <person name="Yang B."/>
            <person name="Yang H."/>
            <person name="Emery A.M."/>
            <person name="Webster B.L."/>
            <person name="Brindley P.J."/>
            <person name="Rollinson D."/>
            <person name="Chang B.C.H."/>
            <person name="Gasser R.B."/>
            <person name="Young N.D."/>
        </authorList>
    </citation>
    <scope>NUCLEOTIDE SEQUENCE</scope>
</reference>
<evidence type="ECO:0008006" key="3">
    <source>
        <dbReference type="Google" id="ProtNLM"/>
    </source>
</evidence>
<reference evidence="1" key="2">
    <citation type="journal article" date="2019" name="Gigascience">
        <title>High-quality Schistosoma haematobium genome achieved by single-molecule and long-range sequencing.</title>
        <authorList>
            <person name="Stroehlein A.J."/>
            <person name="Korhonen P.K."/>
            <person name="Chong T.M."/>
            <person name="Lim Y.L."/>
            <person name="Chan K.G."/>
            <person name="Webster B."/>
            <person name="Rollinson D."/>
            <person name="Brindley P.J."/>
            <person name="Gasser R.B."/>
            <person name="Young N.D."/>
        </authorList>
    </citation>
    <scope>NUCLEOTIDE SEQUENCE</scope>
</reference>
<dbReference type="KEGG" id="shx:MS3_00002413"/>
<evidence type="ECO:0000313" key="1">
    <source>
        <dbReference type="EMBL" id="KAH9596882.1"/>
    </source>
</evidence>
<dbReference type="EMBL" id="AMPZ03000001">
    <property type="protein sequence ID" value="KAH9596882.1"/>
    <property type="molecule type" value="Genomic_DNA"/>
</dbReference>
<organism evidence="1 2">
    <name type="scientific">Schistosoma haematobium</name>
    <name type="common">Blood fluke</name>
    <dbReference type="NCBI Taxonomy" id="6185"/>
    <lineage>
        <taxon>Eukaryota</taxon>
        <taxon>Metazoa</taxon>
        <taxon>Spiralia</taxon>
        <taxon>Lophotrochozoa</taxon>
        <taxon>Platyhelminthes</taxon>
        <taxon>Trematoda</taxon>
        <taxon>Digenea</taxon>
        <taxon>Strigeidida</taxon>
        <taxon>Schistosomatoidea</taxon>
        <taxon>Schistosomatidae</taxon>
        <taxon>Schistosoma</taxon>
    </lineage>
</organism>
<reference evidence="1" key="1">
    <citation type="journal article" date="2012" name="Nat. Genet.">
        <title>Whole-genome sequence of Schistosoma haematobium.</title>
        <authorList>
            <person name="Young N.D."/>
            <person name="Jex A.R."/>
            <person name="Li B."/>
            <person name="Liu S."/>
            <person name="Yang L."/>
            <person name="Xiong Z."/>
            <person name="Li Y."/>
            <person name="Cantacessi C."/>
            <person name="Hall R.S."/>
            <person name="Xu X."/>
            <person name="Chen F."/>
            <person name="Wu X."/>
            <person name="Zerlotini A."/>
            <person name="Oliveira G."/>
            <person name="Hofmann A."/>
            <person name="Zhang G."/>
            <person name="Fang X."/>
            <person name="Kang Y."/>
            <person name="Campbell B.E."/>
            <person name="Loukas A."/>
            <person name="Ranganathan S."/>
            <person name="Rollinson D."/>
            <person name="Rinaldi G."/>
            <person name="Brindley P.J."/>
            <person name="Yang H."/>
            <person name="Wang J."/>
            <person name="Wang J."/>
            <person name="Gasser R.B."/>
        </authorList>
    </citation>
    <scope>NUCLEOTIDE SEQUENCE</scope>
</reference>
<name>A0A922S7N0_SCHHA</name>
<gene>
    <name evidence="1" type="ORF">MS3_00002413</name>
</gene>
<proteinExistence type="predicted"/>
<dbReference type="AlphaFoldDB" id="A0A922S7N0"/>
<protein>
    <recommendedName>
        <fullName evidence="3">Reverse transcriptase domain-containing protein</fullName>
    </recommendedName>
</protein>